<name>A0A8S0QXJ5_OLEEU</name>
<dbReference type="Gramene" id="OE9A106611T1">
    <property type="protein sequence ID" value="OE9A106611C1"/>
    <property type="gene ID" value="OE9A106611"/>
</dbReference>
<reference evidence="1 2" key="1">
    <citation type="submission" date="2019-12" db="EMBL/GenBank/DDBJ databases">
        <authorList>
            <person name="Alioto T."/>
            <person name="Alioto T."/>
            <person name="Gomez Garrido J."/>
        </authorList>
    </citation>
    <scope>NUCLEOTIDE SEQUENCE [LARGE SCALE GENOMIC DNA]</scope>
</reference>
<keyword evidence="2" id="KW-1185">Reference proteome</keyword>
<evidence type="ECO:0000313" key="2">
    <source>
        <dbReference type="Proteomes" id="UP000594638"/>
    </source>
</evidence>
<sequence length="77" mass="8506">MELLRWTLQAPIVTGQEASGSIGGSVVGRDVDGVSVDGDGDGDGDGGHQWSMVMVVIEVANRRWFLYCFCSSLWWWR</sequence>
<comment type="caution">
    <text evidence="1">The sequence shown here is derived from an EMBL/GenBank/DDBJ whole genome shotgun (WGS) entry which is preliminary data.</text>
</comment>
<dbReference type="AlphaFoldDB" id="A0A8S0QXJ5"/>
<accession>A0A8S0QXJ5</accession>
<dbReference type="EMBL" id="CACTIH010001991">
    <property type="protein sequence ID" value="CAA2970987.1"/>
    <property type="molecule type" value="Genomic_DNA"/>
</dbReference>
<protein>
    <submittedName>
        <fullName evidence="1">Uncharacterized protein</fullName>
    </submittedName>
</protein>
<gene>
    <name evidence="1" type="ORF">OLEA9_A106611</name>
</gene>
<dbReference type="Proteomes" id="UP000594638">
    <property type="component" value="Unassembled WGS sequence"/>
</dbReference>
<evidence type="ECO:0000313" key="1">
    <source>
        <dbReference type="EMBL" id="CAA2970987.1"/>
    </source>
</evidence>
<organism evidence="1 2">
    <name type="scientific">Olea europaea subsp. europaea</name>
    <dbReference type="NCBI Taxonomy" id="158383"/>
    <lineage>
        <taxon>Eukaryota</taxon>
        <taxon>Viridiplantae</taxon>
        <taxon>Streptophyta</taxon>
        <taxon>Embryophyta</taxon>
        <taxon>Tracheophyta</taxon>
        <taxon>Spermatophyta</taxon>
        <taxon>Magnoliopsida</taxon>
        <taxon>eudicotyledons</taxon>
        <taxon>Gunneridae</taxon>
        <taxon>Pentapetalae</taxon>
        <taxon>asterids</taxon>
        <taxon>lamiids</taxon>
        <taxon>Lamiales</taxon>
        <taxon>Oleaceae</taxon>
        <taxon>Oleeae</taxon>
        <taxon>Olea</taxon>
    </lineage>
</organism>
<proteinExistence type="predicted"/>